<evidence type="ECO:0000259" key="3">
    <source>
        <dbReference type="PROSITE" id="PS51186"/>
    </source>
</evidence>
<dbReference type="Proteomes" id="UP001501035">
    <property type="component" value="Unassembled WGS sequence"/>
</dbReference>
<dbReference type="SUPFAM" id="SSF55729">
    <property type="entry name" value="Acyl-CoA N-acyltransferases (Nat)"/>
    <property type="match status" value="1"/>
</dbReference>
<dbReference type="InterPro" id="IPR050832">
    <property type="entry name" value="Bact_Acetyltransf"/>
</dbReference>
<dbReference type="InterPro" id="IPR016181">
    <property type="entry name" value="Acyl_CoA_acyltransferase"/>
</dbReference>
<keyword evidence="1" id="KW-0808">Transferase</keyword>
<comment type="caution">
    <text evidence="4">The sequence shown here is derived from an EMBL/GenBank/DDBJ whole genome shotgun (WGS) entry which is preliminary data.</text>
</comment>
<keyword evidence="5" id="KW-1185">Reference proteome</keyword>
<dbReference type="PROSITE" id="PS51186">
    <property type="entry name" value="GNAT"/>
    <property type="match status" value="1"/>
</dbReference>
<keyword evidence="2" id="KW-0012">Acyltransferase</keyword>
<dbReference type="InterPro" id="IPR000182">
    <property type="entry name" value="GNAT_dom"/>
</dbReference>
<organism evidence="4 5">
    <name type="scientific">Gordonia defluvii</name>
    <dbReference type="NCBI Taxonomy" id="283718"/>
    <lineage>
        <taxon>Bacteria</taxon>
        <taxon>Bacillati</taxon>
        <taxon>Actinomycetota</taxon>
        <taxon>Actinomycetes</taxon>
        <taxon>Mycobacteriales</taxon>
        <taxon>Gordoniaceae</taxon>
        <taxon>Gordonia</taxon>
    </lineage>
</organism>
<accession>A0ABP6LKJ1</accession>
<evidence type="ECO:0000313" key="5">
    <source>
        <dbReference type="Proteomes" id="UP001501035"/>
    </source>
</evidence>
<dbReference type="RefSeq" id="WP_290704948.1">
    <property type="nucleotide sequence ID" value="NZ_BAAAVS010000058.1"/>
</dbReference>
<dbReference type="Gene3D" id="3.40.630.30">
    <property type="match status" value="1"/>
</dbReference>
<evidence type="ECO:0000256" key="1">
    <source>
        <dbReference type="ARBA" id="ARBA00022679"/>
    </source>
</evidence>
<dbReference type="PANTHER" id="PTHR43877">
    <property type="entry name" value="AMINOALKYLPHOSPHONATE N-ACETYLTRANSFERASE-RELATED-RELATED"/>
    <property type="match status" value="1"/>
</dbReference>
<dbReference type="CDD" id="cd04301">
    <property type="entry name" value="NAT_SF"/>
    <property type="match status" value="1"/>
</dbReference>
<evidence type="ECO:0000313" key="4">
    <source>
        <dbReference type="EMBL" id="GAA3047718.1"/>
    </source>
</evidence>
<dbReference type="Pfam" id="PF00583">
    <property type="entry name" value="Acetyltransf_1"/>
    <property type="match status" value="1"/>
</dbReference>
<proteinExistence type="predicted"/>
<feature type="domain" description="N-acetyltransferase" evidence="3">
    <location>
        <begin position="24"/>
        <end position="185"/>
    </location>
</feature>
<name>A0ABP6LKJ1_9ACTN</name>
<dbReference type="EMBL" id="BAAAVS010000058">
    <property type="protein sequence ID" value="GAA3047718.1"/>
    <property type="molecule type" value="Genomic_DNA"/>
</dbReference>
<sequence length="185" mass="19780">MPIVETVTDSGSAGEIADVAAATFPLACPPHARATDINGFIDAHLRAADFETHINAHDSDVLVVRPHDGGPIIGYALLHHRPPANPVVAAAVTASPASEISKIYVRPEHHARRTAATQAPSRALMAAARDCAHARGSAVIWLGVNQENERAQRFYAKNGFTRAGTRTFELGDRVEHDYVLVATLP</sequence>
<evidence type="ECO:0000256" key="2">
    <source>
        <dbReference type="ARBA" id="ARBA00023315"/>
    </source>
</evidence>
<reference evidence="5" key="1">
    <citation type="journal article" date="2019" name="Int. J. Syst. Evol. Microbiol.">
        <title>The Global Catalogue of Microorganisms (GCM) 10K type strain sequencing project: providing services to taxonomists for standard genome sequencing and annotation.</title>
        <authorList>
            <consortium name="The Broad Institute Genomics Platform"/>
            <consortium name="The Broad Institute Genome Sequencing Center for Infectious Disease"/>
            <person name="Wu L."/>
            <person name="Ma J."/>
        </authorList>
    </citation>
    <scope>NUCLEOTIDE SEQUENCE [LARGE SCALE GENOMIC DNA]</scope>
    <source>
        <strain evidence="5">JCM 14234</strain>
    </source>
</reference>
<gene>
    <name evidence="4" type="ORF">GCM10010528_28710</name>
</gene>
<protein>
    <submittedName>
        <fullName evidence="4">GNAT family N-acetyltransferase</fullName>
    </submittedName>
</protein>